<dbReference type="PANTHER" id="PTHR36454">
    <property type="entry name" value="LMO2823 PROTEIN"/>
    <property type="match status" value="1"/>
</dbReference>
<evidence type="ECO:0000313" key="1">
    <source>
        <dbReference type="EMBL" id="GAA0738011.1"/>
    </source>
</evidence>
<dbReference type="PIRSF" id="PIRSF033563">
    <property type="entry name" value="UCP033563"/>
    <property type="match status" value="1"/>
</dbReference>
<sequence length="414" mass="48650">MTILRSFKAVKPRIGYEKDVAAFPYDVLNSKEAREMVKGNPYSFLHVDKAEIDLPEDVDVYDKKVYKKAKENLDNMIEKEVLVRDKKAKLYIYRLQMGNIIQTGIVGCASIDDYMNDVIKKHEHTREEKEIDRINHVDTCNAHTGPIFLTYKYDKEVDNIIKKCTLENPVYNFMADDNIIHTVWEIKEDEIIKRLENLFKNIPNVYIADGHHRTASAVKVGLKRREENKNYTGEEEFNYFLAVFFPADELKIMDYNRVVFDTLDLTEEEFMKAVEEKFDVDLYEKDEPYKPEKNHYFGMYYNNKWYKLKAKEGTYDEKDPVANLDVSILQENLLTPILKIKDVRKDKRIDFVGGIRGLKELQKRINKTENGVAFSMYPTAIEELMNIADIDKVMPPKSTWFEPKLRSGLFIHEI</sequence>
<comment type="caution">
    <text evidence="1">The sequence shown here is derived from an EMBL/GenBank/DDBJ whole genome shotgun (WGS) entry which is preliminary data.</text>
</comment>
<reference evidence="1 2" key="1">
    <citation type="journal article" date="2019" name="Int. J. Syst. Evol. Microbiol.">
        <title>The Global Catalogue of Microorganisms (GCM) 10K type strain sequencing project: providing services to taxonomists for standard genome sequencing and annotation.</title>
        <authorList>
            <consortium name="The Broad Institute Genomics Platform"/>
            <consortium name="The Broad Institute Genome Sequencing Center for Infectious Disease"/>
            <person name="Wu L."/>
            <person name="Ma J."/>
        </authorList>
    </citation>
    <scope>NUCLEOTIDE SEQUENCE [LARGE SCALE GENOMIC DNA]</scope>
    <source>
        <strain evidence="1 2">JCM 1407</strain>
    </source>
</reference>
<name>A0ABN1JEW1_9CLOT</name>
<dbReference type="Pfam" id="PF06245">
    <property type="entry name" value="DUF1015"/>
    <property type="match status" value="1"/>
</dbReference>
<keyword evidence="2" id="KW-1185">Reference proteome</keyword>
<dbReference type="Proteomes" id="UP001501510">
    <property type="component" value="Unassembled WGS sequence"/>
</dbReference>
<dbReference type="InterPro" id="IPR008323">
    <property type="entry name" value="UCP033563"/>
</dbReference>
<gene>
    <name evidence="1" type="ORF">GCM10008906_14880</name>
</gene>
<evidence type="ECO:0000313" key="2">
    <source>
        <dbReference type="Proteomes" id="UP001501510"/>
    </source>
</evidence>
<dbReference type="RefSeq" id="WP_343760412.1">
    <property type="nucleotide sequence ID" value="NZ_BAAACG010000008.1"/>
</dbReference>
<dbReference type="PANTHER" id="PTHR36454:SF1">
    <property type="entry name" value="DUF1015 DOMAIN-CONTAINING PROTEIN"/>
    <property type="match status" value="1"/>
</dbReference>
<protein>
    <submittedName>
        <fullName evidence="1">DUF1015 family protein</fullName>
    </submittedName>
</protein>
<proteinExistence type="predicted"/>
<organism evidence="1 2">
    <name type="scientific">Clostridium oceanicum</name>
    <dbReference type="NCBI Taxonomy" id="1543"/>
    <lineage>
        <taxon>Bacteria</taxon>
        <taxon>Bacillati</taxon>
        <taxon>Bacillota</taxon>
        <taxon>Clostridia</taxon>
        <taxon>Eubacteriales</taxon>
        <taxon>Clostridiaceae</taxon>
        <taxon>Clostridium</taxon>
    </lineage>
</organism>
<dbReference type="EMBL" id="BAAACG010000008">
    <property type="protein sequence ID" value="GAA0738011.1"/>
    <property type="molecule type" value="Genomic_DNA"/>
</dbReference>
<accession>A0ABN1JEW1</accession>